<accession>A0A835JD65</accession>
<dbReference type="Gene3D" id="2.60.120.200">
    <property type="match status" value="1"/>
</dbReference>
<sequence>MGSDNNNNVINRKDYILLKDFRKEIEVENEKNFSISFWVYLINSSTAAFPATIIKQVYPDISSNAPFLVLNEKKRMALFPFLHAHKDSTNFSNSTSMEIEFPLENWIHVGCEVVNNMLRLHINGEIVGELPRSCSLDKSSNSNGLRKITLTGAAVNDGLQGYIHLAEVLPSGFSIKDHYVKDPPLRLSIDLSSTSEIDEDSDSIWNIVGGKASCRRIFSLDVVLLNAICQAVNKELEIVASLVYADSGLHVEKTSDDEDPLLASCDGIEFASYDRPGKLLHGRASLKLKISQLSSKCDNRLFRIKLEIPNFSGYHFLEAFSHPIRCISRCRNPRTSMTWKRPTSAPDPSNKSQSIGLCNGSLELKHNSIHEIRPGPSSKRIKLGIERTSTMGQTDAACYSDTWTSNQVANEVETQLARGAENIEEADNSSSVSDNVGERLSDFNIMSSSGYLISDVIIFKYCLGGLTDRALLLKEVATSASEEELFRLANEVSLYSGCSHHSDLVDFSDKLFISHFHVKLTGLLLLAHVRAKFLRQIVIAKRLIEEGTKVWNSISQNNRLIQWENGVFEIEEQFMRITCSSTRSLTEQVAFSFPSLSPHYENMQCCCLQIEDFELLRRISGCGEYMAQENFEKIWRWLYPVAFTLTSDSINTIWNSTSPKWIEGFITKEEAEMSLQGPRGLQEPGTFVLRFPTSRSWPHSDAGCLIVTYVGSDYTIHHKLLSLDYIYSSCEESEMNGKSLEDMLFSEPELSRLGRQDILIVRQRQLT</sequence>
<comment type="caution">
    <text evidence="4">The sequence shown here is derived from an EMBL/GenBank/DDBJ whole genome shotgun (WGS) entry which is preliminary data.</text>
</comment>
<keyword evidence="1 2" id="KW-0727">SH2 domain</keyword>
<keyword evidence="5" id="KW-1185">Reference proteome</keyword>
<dbReference type="Proteomes" id="UP000657918">
    <property type="component" value="Chromosome 16"/>
</dbReference>
<name>A0A835JD65_9ROSI</name>
<proteinExistence type="predicted"/>
<evidence type="ECO:0000256" key="2">
    <source>
        <dbReference type="PROSITE-ProRule" id="PRU00191"/>
    </source>
</evidence>
<dbReference type="InterPro" id="IPR036860">
    <property type="entry name" value="SH2_dom_sf"/>
</dbReference>
<feature type="domain" description="SH2" evidence="3">
    <location>
        <begin position="661"/>
        <end position="767"/>
    </location>
</feature>
<evidence type="ECO:0000313" key="5">
    <source>
        <dbReference type="Proteomes" id="UP000657918"/>
    </source>
</evidence>
<dbReference type="Gene3D" id="3.30.505.10">
    <property type="entry name" value="SH2 domain"/>
    <property type="match status" value="1"/>
</dbReference>
<dbReference type="OrthoDB" id="10263919at2759"/>
<dbReference type="InterPro" id="IPR013320">
    <property type="entry name" value="ConA-like_dom_sf"/>
</dbReference>
<gene>
    <name evidence="4" type="ORF">SADUNF_Sadunf16G0250700</name>
</gene>
<dbReference type="GO" id="GO:0003700">
    <property type="term" value="F:DNA-binding transcription factor activity"/>
    <property type="evidence" value="ECO:0007669"/>
    <property type="project" value="InterPro"/>
</dbReference>
<dbReference type="PROSITE" id="PS50001">
    <property type="entry name" value="SH2"/>
    <property type="match status" value="1"/>
</dbReference>
<dbReference type="SUPFAM" id="SSF55550">
    <property type="entry name" value="SH2 domain"/>
    <property type="match status" value="1"/>
</dbReference>
<organism evidence="4 5">
    <name type="scientific">Salix dunnii</name>
    <dbReference type="NCBI Taxonomy" id="1413687"/>
    <lineage>
        <taxon>Eukaryota</taxon>
        <taxon>Viridiplantae</taxon>
        <taxon>Streptophyta</taxon>
        <taxon>Embryophyta</taxon>
        <taxon>Tracheophyta</taxon>
        <taxon>Spermatophyta</taxon>
        <taxon>Magnoliopsida</taxon>
        <taxon>eudicotyledons</taxon>
        <taxon>Gunneridae</taxon>
        <taxon>Pentapetalae</taxon>
        <taxon>rosids</taxon>
        <taxon>fabids</taxon>
        <taxon>Malpighiales</taxon>
        <taxon>Salicaceae</taxon>
        <taxon>Saliceae</taxon>
        <taxon>Salix</taxon>
    </lineage>
</organism>
<dbReference type="GO" id="GO:0007165">
    <property type="term" value="P:signal transduction"/>
    <property type="evidence" value="ECO:0007669"/>
    <property type="project" value="InterPro"/>
</dbReference>
<dbReference type="EMBL" id="JADGMS010000016">
    <property type="protein sequence ID" value="KAF9666648.1"/>
    <property type="molecule type" value="Genomic_DNA"/>
</dbReference>
<protein>
    <recommendedName>
        <fullName evidence="3">SH2 domain-containing protein</fullName>
    </recommendedName>
</protein>
<dbReference type="PANTHER" id="PTHR11801">
    <property type="entry name" value="SIGNAL TRANSDUCER AND ACTIVATOR OF TRANSCRIPTION"/>
    <property type="match status" value="1"/>
</dbReference>
<dbReference type="InterPro" id="IPR001217">
    <property type="entry name" value="STAT"/>
</dbReference>
<dbReference type="AlphaFoldDB" id="A0A835JD65"/>
<dbReference type="InterPro" id="IPR000980">
    <property type="entry name" value="SH2"/>
</dbReference>
<evidence type="ECO:0000256" key="1">
    <source>
        <dbReference type="ARBA" id="ARBA00022999"/>
    </source>
</evidence>
<evidence type="ECO:0000259" key="3">
    <source>
        <dbReference type="PROSITE" id="PS50001"/>
    </source>
</evidence>
<evidence type="ECO:0000313" key="4">
    <source>
        <dbReference type="EMBL" id="KAF9666648.1"/>
    </source>
</evidence>
<dbReference type="SUPFAM" id="SSF49899">
    <property type="entry name" value="Concanavalin A-like lectins/glucanases"/>
    <property type="match status" value="1"/>
</dbReference>
<reference evidence="4 5" key="1">
    <citation type="submission" date="2020-10" db="EMBL/GenBank/DDBJ databases">
        <title>Plant Genome Project.</title>
        <authorList>
            <person name="Zhang R.-G."/>
        </authorList>
    </citation>
    <scope>NUCLEOTIDE SEQUENCE [LARGE SCALE GENOMIC DNA]</scope>
    <source>
        <strain evidence="4">FAFU-HL-1</strain>
        <tissue evidence="4">Leaf</tissue>
    </source>
</reference>